<evidence type="ECO:0000313" key="1">
    <source>
        <dbReference type="EMBL" id="GFO14030.1"/>
    </source>
</evidence>
<accession>A0AAV4B387</accession>
<protein>
    <submittedName>
        <fullName evidence="1">Uncharacterized protein</fullName>
    </submittedName>
</protein>
<dbReference type="EMBL" id="BLXT01004521">
    <property type="protein sequence ID" value="GFO14030.1"/>
    <property type="molecule type" value="Genomic_DNA"/>
</dbReference>
<dbReference type="Proteomes" id="UP000735302">
    <property type="component" value="Unassembled WGS sequence"/>
</dbReference>
<dbReference type="AlphaFoldDB" id="A0AAV4B387"/>
<reference evidence="1 2" key="1">
    <citation type="journal article" date="2021" name="Elife">
        <title>Chloroplast acquisition without the gene transfer in kleptoplastic sea slugs, Plakobranchus ocellatus.</title>
        <authorList>
            <person name="Maeda T."/>
            <person name="Takahashi S."/>
            <person name="Yoshida T."/>
            <person name="Shimamura S."/>
            <person name="Takaki Y."/>
            <person name="Nagai Y."/>
            <person name="Toyoda A."/>
            <person name="Suzuki Y."/>
            <person name="Arimoto A."/>
            <person name="Ishii H."/>
            <person name="Satoh N."/>
            <person name="Nishiyama T."/>
            <person name="Hasebe M."/>
            <person name="Maruyama T."/>
            <person name="Minagawa J."/>
            <person name="Obokata J."/>
            <person name="Shigenobu S."/>
        </authorList>
    </citation>
    <scope>NUCLEOTIDE SEQUENCE [LARGE SCALE GENOMIC DNA]</scope>
</reference>
<keyword evidence="2" id="KW-1185">Reference proteome</keyword>
<proteinExistence type="predicted"/>
<gene>
    <name evidence="1" type="ORF">PoB_004053500</name>
</gene>
<sequence length="96" mass="11321">MWFIRRMIRLSWMENKPNEFVLKETNLERSLIKTIRQSTKWAEQGFLRPCESKGGEENNGKLPHMAVFQEHPGPYSWFVDVWTKRVIKTGGKRVAG</sequence>
<evidence type="ECO:0000313" key="2">
    <source>
        <dbReference type="Proteomes" id="UP000735302"/>
    </source>
</evidence>
<comment type="caution">
    <text evidence="1">The sequence shown here is derived from an EMBL/GenBank/DDBJ whole genome shotgun (WGS) entry which is preliminary data.</text>
</comment>
<organism evidence="1 2">
    <name type="scientific">Plakobranchus ocellatus</name>
    <dbReference type="NCBI Taxonomy" id="259542"/>
    <lineage>
        <taxon>Eukaryota</taxon>
        <taxon>Metazoa</taxon>
        <taxon>Spiralia</taxon>
        <taxon>Lophotrochozoa</taxon>
        <taxon>Mollusca</taxon>
        <taxon>Gastropoda</taxon>
        <taxon>Heterobranchia</taxon>
        <taxon>Euthyneura</taxon>
        <taxon>Panpulmonata</taxon>
        <taxon>Sacoglossa</taxon>
        <taxon>Placobranchoidea</taxon>
        <taxon>Plakobranchidae</taxon>
        <taxon>Plakobranchus</taxon>
    </lineage>
</organism>
<name>A0AAV4B387_9GAST</name>